<organism evidence="2">
    <name type="scientific">Ananas comosus var. bracteatus</name>
    <name type="common">red pineapple</name>
    <dbReference type="NCBI Taxonomy" id="296719"/>
    <lineage>
        <taxon>Eukaryota</taxon>
        <taxon>Viridiplantae</taxon>
        <taxon>Streptophyta</taxon>
        <taxon>Embryophyta</taxon>
        <taxon>Tracheophyta</taxon>
        <taxon>Spermatophyta</taxon>
        <taxon>Magnoliopsida</taxon>
        <taxon>Liliopsida</taxon>
        <taxon>Poales</taxon>
        <taxon>Bromeliaceae</taxon>
        <taxon>Bromelioideae</taxon>
        <taxon>Ananas</taxon>
    </lineage>
</organism>
<dbReference type="EMBL" id="LR862142">
    <property type="protein sequence ID" value="CAD1823113.1"/>
    <property type="molecule type" value="Genomic_DNA"/>
</dbReference>
<sequence>MASSDEETFYTPQRSAKSAYSDSPSSPISRQWCRKLVGDGEGAARGGARAVELGLGGRRPALVDEAAQAAGCDERRSREARGQLRHHRRVAPPQPLILLHQRRCSSYVGDGGGGGGRGGAEDEEARRRGGVGLGLGVGGDGIEERREKKKRREKNI</sequence>
<feature type="compositionally biased region" description="Basic and acidic residues" evidence="1">
    <location>
        <begin position="72"/>
        <end position="82"/>
    </location>
</feature>
<accession>A0A6V7NX08</accession>
<protein>
    <submittedName>
        <fullName evidence="2">Uncharacterized protein</fullName>
    </submittedName>
</protein>
<name>A0A6V7NX08_ANACO</name>
<dbReference type="AlphaFoldDB" id="A0A6V7NX08"/>
<evidence type="ECO:0000256" key="1">
    <source>
        <dbReference type="SAM" id="MobiDB-lite"/>
    </source>
</evidence>
<feature type="region of interest" description="Disordered" evidence="1">
    <location>
        <begin position="1"/>
        <end position="29"/>
    </location>
</feature>
<feature type="region of interest" description="Disordered" evidence="1">
    <location>
        <begin position="108"/>
        <end position="156"/>
    </location>
</feature>
<gene>
    <name evidence="2" type="ORF">CB5_LOCUS6324</name>
</gene>
<proteinExistence type="predicted"/>
<feature type="compositionally biased region" description="Low complexity" evidence="1">
    <location>
        <begin position="15"/>
        <end position="29"/>
    </location>
</feature>
<feature type="compositionally biased region" description="Gly residues" evidence="1">
    <location>
        <begin position="109"/>
        <end position="118"/>
    </location>
</feature>
<feature type="compositionally biased region" description="Gly residues" evidence="1">
    <location>
        <begin position="130"/>
        <end position="140"/>
    </location>
</feature>
<feature type="region of interest" description="Disordered" evidence="1">
    <location>
        <begin position="66"/>
        <end position="94"/>
    </location>
</feature>
<feature type="compositionally biased region" description="Basic residues" evidence="1">
    <location>
        <begin position="147"/>
        <end position="156"/>
    </location>
</feature>
<reference evidence="2" key="1">
    <citation type="submission" date="2020-07" db="EMBL/GenBank/DDBJ databases">
        <authorList>
            <person name="Lin J."/>
        </authorList>
    </citation>
    <scope>NUCLEOTIDE SEQUENCE</scope>
</reference>
<evidence type="ECO:0000313" key="2">
    <source>
        <dbReference type="EMBL" id="CAD1823113.1"/>
    </source>
</evidence>